<organism evidence="1 2">
    <name type="scientific">Segatella cerevisiae</name>
    <dbReference type="NCBI Taxonomy" id="2053716"/>
    <lineage>
        <taxon>Bacteria</taxon>
        <taxon>Pseudomonadati</taxon>
        <taxon>Bacteroidota</taxon>
        <taxon>Bacteroidia</taxon>
        <taxon>Bacteroidales</taxon>
        <taxon>Prevotellaceae</taxon>
        <taxon>Segatella</taxon>
    </lineage>
</organism>
<reference evidence="1 2" key="1">
    <citation type="submission" date="2022-06" db="EMBL/GenBank/DDBJ databases">
        <title>A taxonomic note on the genus Prevotella: Description of four novel genera and emended description of the genera Hallella and Xylanibacter.</title>
        <authorList>
            <person name="Hitch T.C.A."/>
        </authorList>
    </citation>
    <scope>NUCLEOTIDE SEQUENCE [LARGE SCALE GENOMIC DNA]</scope>
    <source>
        <strain evidence="1 2">DSM 100619</strain>
    </source>
</reference>
<dbReference type="RefSeq" id="WP_252759756.1">
    <property type="nucleotide sequence ID" value="NZ_JAMXLY010000002.1"/>
</dbReference>
<evidence type="ECO:0000313" key="1">
    <source>
        <dbReference type="EMBL" id="MCO6024392.1"/>
    </source>
</evidence>
<gene>
    <name evidence="1" type="ORF">NG821_00780</name>
</gene>
<name>A0ABT1BVF5_9BACT</name>
<dbReference type="InterPro" id="IPR025921">
    <property type="entry name" value="HmuY"/>
</dbReference>
<evidence type="ECO:0000313" key="2">
    <source>
        <dbReference type="Proteomes" id="UP001204015"/>
    </source>
</evidence>
<dbReference type="EMBL" id="JAMXLY010000002">
    <property type="protein sequence ID" value="MCO6024392.1"/>
    <property type="molecule type" value="Genomic_DNA"/>
</dbReference>
<accession>A0ABT1BVF5</accession>
<protein>
    <submittedName>
        <fullName evidence="1">HmuY family protein</fullName>
    </submittedName>
</protein>
<comment type="caution">
    <text evidence="1">The sequence shown here is derived from an EMBL/GenBank/DDBJ whole genome shotgun (WGS) entry which is preliminary data.</text>
</comment>
<dbReference type="Proteomes" id="UP001204015">
    <property type="component" value="Unassembled WGS sequence"/>
</dbReference>
<sequence>MTRIGMMVIGLVLALSSCDGVLDGIYDRPDNSAESKYGFLTKSDGTSVGTVYVDATKYNQWIYVNFHECTIDSALIDTSKDAKEPANWDIAIHRYDVKTNGGSGLETNFTTIQDLQSSGKMPSGVLKPDSFTTNKVIIDMSGMMDGHLVYASTYYNATISKWLNVDTSVMPPIYTASGKVYIVKFSDGTFAALHLDSYMDDSGVKGYMKFSYVYPLTLK</sequence>
<dbReference type="PROSITE" id="PS51257">
    <property type="entry name" value="PROKAR_LIPOPROTEIN"/>
    <property type="match status" value="1"/>
</dbReference>
<dbReference type="Pfam" id="PF14064">
    <property type="entry name" value="HmuY"/>
    <property type="match status" value="1"/>
</dbReference>
<keyword evidence="2" id="KW-1185">Reference proteome</keyword>
<dbReference type="CDD" id="cd12105">
    <property type="entry name" value="HmuY"/>
    <property type="match status" value="1"/>
</dbReference>
<proteinExistence type="predicted"/>